<dbReference type="Pfam" id="PF02566">
    <property type="entry name" value="OsmC"/>
    <property type="match status" value="1"/>
</dbReference>
<evidence type="ECO:0000313" key="3">
    <source>
        <dbReference type="Proteomes" id="UP000198307"/>
    </source>
</evidence>
<proteinExistence type="predicted"/>
<accession>A0A239Q3Z5</accession>
<reference evidence="2 3" key="1">
    <citation type="submission" date="2017-07" db="EMBL/GenBank/DDBJ databases">
        <authorList>
            <person name="Sun Z.S."/>
            <person name="Albrecht U."/>
            <person name="Echele G."/>
            <person name="Lee C.C."/>
        </authorList>
    </citation>
    <scope>NUCLEOTIDE SEQUENCE [LARGE SCALE GENOMIC DNA]</scope>
    <source>
        <strain evidence="2 3">DSM 14827</strain>
    </source>
</reference>
<dbReference type="Gene3D" id="3.40.50.1820">
    <property type="entry name" value="alpha/beta hydrolase"/>
    <property type="match status" value="1"/>
</dbReference>
<keyword evidence="3" id="KW-1185">Reference proteome</keyword>
<dbReference type="InterPro" id="IPR022742">
    <property type="entry name" value="Hydrolase_4"/>
</dbReference>
<dbReference type="PANTHER" id="PTHR39624">
    <property type="entry name" value="PROTEIN INVOLVED IN RIMO-MEDIATED BETA-METHYLTHIOLATION OF RIBOSOMAL PROTEIN S12 YCAO"/>
    <property type="match status" value="1"/>
</dbReference>
<evidence type="ECO:0000259" key="1">
    <source>
        <dbReference type="Pfam" id="PF12146"/>
    </source>
</evidence>
<sequence>MKSLKLEFTGHDGGQLAARLDLPEGMIAGYALFAHCFTCSKDLMAVRRIATGLARHGIALMRFDFTGLGASDGEFASTNFSSNIEDLKRAASHLTEQFEAPRLLIGHSLGGAAVLAAAGDLPTIDAVVTIGAPADVSHVLHNFDADLARIESEGRAEVSLQGRTFTIERQFIEDARGTRLTDRIAKLRKPLLILHAPRDATVGIDNAAQIFNAAKHPKSYISLDGADHLLSKAEDAEFAAGVIAGWVARYIQPRPGTHPVAEQGAVLVTETGAGKFQQRVHASGHSLLADEPLSFGGDETGPSPYDYVAIGLGACTSMTLRMWADRKGLNPGKISVEVNHSKVHATDCGDCVGHDGPKDAKIDRFERHIRVEGGVSEEMKNDLLRIANLCPVHKTLESSSVIVTKVAEESLQDDG</sequence>
<dbReference type="AlphaFoldDB" id="A0A239Q3Z5"/>
<dbReference type="ESTHER" id="9rhob-a0a239q3z5">
    <property type="family name" value="Est-OsmC"/>
</dbReference>
<protein>
    <submittedName>
        <fullName evidence="2">Putative redox protein</fullName>
    </submittedName>
</protein>
<dbReference type="OrthoDB" id="9789573at2"/>
<dbReference type="InterPro" id="IPR029058">
    <property type="entry name" value="AB_hydrolase_fold"/>
</dbReference>
<gene>
    <name evidence="2" type="ORF">SAMN05444959_12419</name>
</gene>
<dbReference type="EMBL" id="FZQB01000024">
    <property type="protein sequence ID" value="SNT76677.1"/>
    <property type="molecule type" value="Genomic_DNA"/>
</dbReference>
<dbReference type="Gene3D" id="3.30.300.20">
    <property type="match status" value="1"/>
</dbReference>
<dbReference type="InterPro" id="IPR015946">
    <property type="entry name" value="KH_dom-like_a/b"/>
</dbReference>
<dbReference type="RefSeq" id="WP_089345974.1">
    <property type="nucleotide sequence ID" value="NZ_CP067131.1"/>
</dbReference>
<evidence type="ECO:0000313" key="2">
    <source>
        <dbReference type="EMBL" id="SNT76677.1"/>
    </source>
</evidence>
<dbReference type="SUPFAM" id="SSF82784">
    <property type="entry name" value="OsmC-like"/>
    <property type="match status" value="1"/>
</dbReference>
<dbReference type="PANTHER" id="PTHR39624:SF2">
    <property type="entry name" value="OSMC-LIKE PROTEIN"/>
    <property type="match status" value="1"/>
</dbReference>
<dbReference type="SUPFAM" id="SSF53474">
    <property type="entry name" value="alpha/beta-Hydrolases"/>
    <property type="match status" value="1"/>
</dbReference>
<organism evidence="2 3">
    <name type="scientific">Paracoccus seriniphilus</name>
    <dbReference type="NCBI Taxonomy" id="184748"/>
    <lineage>
        <taxon>Bacteria</taxon>
        <taxon>Pseudomonadati</taxon>
        <taxon>Pseudomonadota</taxon>
        <taxon>Alphaproteobacteria</taxon>
        <taxon>Rhodobacterales</taxon>
        <taxon>Paracoccaceae</taxon>
        <taxon>Paracoccus</taxon>
    </lineage>
</organism>
<feature type="domain" description="Serine aminopeptidase S33" evidence="1">
    <location>
        <begin position="47"/>
        <end position="138"/>
    </location>
</feature>
<dbReference type="InterPro" id="IPR036102">
    <property type="entry name" value="OsmC/Ohrsf"/>
</dbReference>
<dbReference type="InterPro" id="IPR003718">
    <property type="entry name" value="OsmC/Ohr_fam"/>
</dbReference>
<name>A0A239Q3Z5_9RHOB</name>
<dbReference type="Pfam" id="PF12146">
    <property type="entry name" value="Hydrolase_4"/>
    <property type="match status" value="1"/>
</dbReference>
<dbReference type="Proteomes" id="UP000198307">
    <property type="component" value="Unassembled WGS sequence"/>
</dbReference>